<protein>
    <recommendedName>
        <fullName evidence="2">C2H2-type domain-containing protein</fullName>
    </recommendedName>
</protein>
<feature type="region of interest" description="Disordered" evidence="1">
    <location>
        <begin position="1"/>
        <end position="165"/>
    </location>
</feature>
<feature type="compositionally biased region" description="Polar residues" evidence="1">
    <location>
        <begin position="511"/>
        <end position="535"/>
    </location>
</feature>
<feature type="domain" description="C2H2-type" evidence="2">
    <location>
        <begin position="413"/>
        <end position="436"/>
    </location>
</feature>
<feature type="compositionally biased region" description="Acidic residues" evidence="1">
    <location>
        <begin position="116"/>
        <end position="150"/>
    </location>
</feature>
<feature type="non-terminal residue" evidence="3">
    <location>
        <position position="1"/>
    </location>
</feature>
<feature type="compositionally biased region" description="Acidic residues" evidence="1">
    <location>
        <begin position="324"/>
        <end position="335"/>
    </location>
</feature>
<dbReference type="Gene3D" id="3.30.160.60">
    <property type="entry name" value="Classic Zinc Finger"/>
    <property type="match status" value="1"/>
</dbReference>
<sequence>MSQDKDPASEMIPEVVKNGSSPQKEEDDLLEERKKSPEDDVLEEEESLKGDGKEDAVMDEDEESSMMIVDDVDVIEEEKTSSSTVKESSSHGNGDLSKLNGSSRRKCPIEVREEALLDEEEEVDEDELNDVEEIKDDSDVMEVEEDEESDPLAAASSKKKLLHAAPQTKKVVTIDDVQVLHKIAASNRKDSSKASSGGNNVVLIDTESILAGKSGSSSALPNLPAGVTISHAPKSSASSSSSLKKSSSGELNDPNLTDDTFVVEAPSFIVPYVYEKPPKETFADFRADEDKRKKKEEAAEERRKRREEDPEFDPEENKSSAESSSDEEEEDEVVEDLSSKKGGDNYFESPLGKFFMDLGMNLVQEAVQTDLLKQQIRKSQRDKSAGVMHAIMSLKKNLEASKENNKDFRLDMKKCKICSYKTESELVLASHLESPHIRLAYYRCNFCPYDTKLPQEVLVHMLSQHGVRGKLERAPFLHQCPQCPFEDNMKGKLTRHKTACDKRFRPDKTWSPLSTGSHQPKSQSLLSHETRVGSTPPTPGGLYPGVWSPTQICGQTRDSTRECRNCNWVDHLSVWLGLALDD</sequence>
<evidence type="ECO:0000256" key="1">
    <source>
        <dbReference type="SAM" id="MobiDB-lite"/>
    </source>
</evidence>
<feature type="compositionally biased region" description="Basic and acidic residues" evidence="1">
    <location>
        <begin position="47"/>
        <end position="56"/>
    </location>
</feature>
<feature type="region of interest" description="Disordered" evidence="1">
    <location>
        <begin position="510"/>
        <end position="541"/>
    </location>
</feature>
<evidence type="ECO:0000259" key="2">
    <source>
        <dbReference type="SMART" id="SM00355"/>
    </source>
</evidence>
<evidence type="ECO:0000313" key="4">
    <source>
        <dbReference type="Proteomes" id="UP000595437"/>
    </source>
</evidence>
<dbReference type="OrthoDB" id="6110130at2759"/>
<feature type="compositionally biased region" description="Low complexity" evidence="1">
    <location>
        <begin position="234"/>
        <end position="248"/>
    </location>
</feature>
<gene>
    <name evidence="3" type="ORF">FKW44_002980</name>
</gene>
<feature type="region of interest" description="Disordered" evidence="1">
    <location>
        <begin position="213"/>
        <end position="258"/>
    </location>
</feature>
<organism evidence="3 4">
    <name type="scientific">Caligus rogercresseyi</name>
    <name type="common">Sea louse</name>
    <dbReference type="NCBI Taxonomy" id="217165"/>
    <lineage>
        <taxon>Eukaryota</taxon>
        <taxon>Metazoa</taxon>
        <taxon>Ecdysozoa</taxon>
        <taxon>Arthropoda</taxon>
        <taxon>Crustacea</taxon>
        <taxon>Multicrustacea</taxon>
        <taxon>Hexanauplia</taxon>
        <taxon>Copepoda</taxon>
        <taxon>Siphonostomatoida</taxon>
        <taxon>Caligidae</taxon>
        <taxon>Caligus</taxon>
    </lineage>
</organism>
<proteinExistence type="predicted"/>
<dbReference type="AlphaFoldDB" id="A0A7T8KL67"/>
<feature type="compositionally biased region" description="Acidic residues" evidence="1">
    <location>
        <begin position="57"/>
        <end position="76"/>
    </location>
</feature>
<feature type="region of interest" description="Disordered" evidence="1">
    <location>
        <begin position="285"/>
        <end position="344"/>
    </location>
</feature>
<dbReference type="SMART" id="SM00355">
    <property type="entry name" value="ZnF_C2H2"/>
    <property type="match status" value="3"/>
</dbReference>
<dbReference type="EMBL" id="CP045891">
    <property type="protein sequence ID" value="QQP57850.1"/>
    <property type="molecule type" value="Genomic_DNA"/>
</dbReference>
<name>A0A7T8KL67_CALRO</name>
<dbReference type="Proteomes" id="UP000595437">
    <property type="component" value="Chromosome 2"/>
</dbReference>
<keyword evidence="4" id="KW-1185">Reference proteome</keyword>
<accession>A0A7T8KL67</accession>
<feature type="domain" description="C2H2-type" evidence="2">
    <location>
        <begin position="442"/>
        <end position="465"/>
    </location>
</feature>
<evidence type="ECO:0000313" key="3">
    <source>
        <dbReference type="EMBL" id="QQP57850.1"/>
    </source>
</evidence>
<reference evidence="4" key="1">
    <citation type="submission" date="2021-01" db="EMBL/GenBank/DDBJ databases">
        <title>Caligus Genome Assembly.</title>
        <authorList>
            <person name="Gallardo-Escarate C."/>
        </authorList>
    </citation>
    <scope>NUCLEOTIDE SEQUENCE [LARGE SCALE GENOMIC DNA]</scope>
</reference>
<dbReference type="InterPro" id="IPR013087">
    <property type="entry name" value="Znf_C2H2_type"/>
</dbReference>
<feature type="domain" description="C2H2-type" evidence="2">
    <location>
        <begin position="478"/>
        <end position="498"/>
    </location>
</feature>
<feature type="compositionally biased region" description="Basic and acidic residues" evidence="1">
    <location>
        <begin position="285"/>
        <end position="308"/>
    </location>
</feature>